<keyword evidence="1" id="KW-0677">Repeat</keyword>
<evidence type="ECO:0000313" key="6">
    <source>
        <dbReference type="EMBL" id="KAK3176250.1"/>
    </source>
</evidence>
<dbReference type="GO" id="GO:0043531">
    <property type="term" value="F:ADP binding"/>
    <property type="evidence" value="ECO:0007669"/>
    <property type="project" value="InterPro"/>
</dbReference>
<dbReference type="InterPro" id="IPR002110">
    <property type="entry name" value="Ankyrin_rpt"/>
</dbReference>
<feature type="domain" description="NB-ARC" evidence="4">
    <location>
        <begin position="190"/>
        <end position="313"/>
    </location>
</feature>
<dbReference type="Pfam" id="PF00931">
    <property type="entry name" value="NB-ARC"/>
    <property type="match status" value="1"/>
</dbReference>
<dbReference type="AlphaFoldDB" id="A0AAE0DQJ9"/>
<feature type="domain" description="NACHT-NTPase and P-loop NTPases N-terminal" evidence="5">
    <location>
        <begin position="11"/>
        <end position="135"/>
    </location>
</feature>
<feature type="repeat" description="ANK" evidence="3">
    <location>
        <begin position="736"/>
        <end position="768"/>
    </location>
</feature>
<dbReference type="InterPro" id="IPR036770">
    <property type="entry name" value="Ankyrin_rpt-contain_sf"/>
</dbReference>
<evidence type="ECO:0000256" key="1">
    <source>
        <dbReference type="ARBA" id="ARBA00022737"/>
    </source>
</evidence>
<dbReference type="EMBL" id="JASNWA010000004">
    <property type="protein sequence ID" value="KAK3176250.1"/>
    <property type="molecule type" value="Genomic_DNA"/>
</dbReference>
<dbReference type="Proteomes" id="UP001276659">
    <property type="component" value="Unassembled WGS sequence"/>
</dbReference>
<keyword evidence="7" id="KW-1185">Reference proteome</keyword>
<dbReference type="InterPro" id="IPR027417">
    <property type="entry name" value="P-loop_NTPase"/>
</dbReference>
<evidence type="ECO:0000259" key="5">
    <source>
        <dbReference type="Pfam" id="PF17107"/>
    </source>
</evidence>
<evidence type="ECO:0000256" key="2">
    <source>
        <dbReference type="ARBA" id="ARBA00023043"/>
    </source>
</evidence>
<dbReference type="InterPro" id="IPR002182">
    <property type="entry name" value="NB-ARC"/>
</dbReference>
<feature type="repeat" description="ANK" evidence="3">
    <location>
        <begin position="463"/>
        <end position="495"/>
    </location>
</feature>
<sequence length="797" mass="87865">MDPLSAIGVAASVVQFTNLAFKVATRLKEYNSASTDVPKSLRHISAQLPLLLNALDRVKTSIEVERVDLDTRCILKGVVSGCKQQVEKIDKIIDKVLPVPGDSLVTRAQKVFIGLKNDDKVLEIEKSLQTYIQVLILHRVIEGQDDSWVINEDLGFFEVRVKKATPFFERKELMQKIETIINPAVTSQALSPIRIILSGNKGAGKTQLAAEYCHQANVDGQFQTIFWTNASTPESLCRSLEGISDVIRRSKEGLKDRDEKIEFVKSFLCNRWHPWLLVLDNFVPSEFKNDIHYLPSKGSGAILFTSRSRSFPDPDKVMEVPQFFHPDEIERLRSAMIFAVDNNKIDNVKKLLADGADPNCQGLDLRPCLHRAVDKTYTNMVKLLLMHGASSRLDGFYGPQALYRAGNIDIIRILLDHEDAAGLTPKAPGNNDALLTAASKGHEDIIRILIEHGSVDVAFKSEDGATALGTAAENGRTAVVKMLLAYGADANDKSKGEAPLTWATRGYHLETVKVLCTEGKAQVNVADFTFDSSQPPLWHAVCPSFGHRRSDDMVKYLLESGADAKVWNKRNSSPLQEAARRGLRNAARMLLDYGADAYPTEGKGYPPIVEGAKSGSESVVKLLLGAKATDITARDRQREQALINASIRGNRDVIVLLLEEGVDIDTEGDYGKTPLIFAIDEKQIPTARLLIRCGAREDKSDEDGRLPLFMAAEKGLDVVVKEIVKKTKNRDVQNAKGDTALCVAAAKGHEEVVKFLLDSNADRDLANKFGDTPLDLAVEGHHKKIAEMLEQPAAGHR</sequence>
<dbReference type="PANTHER" id="PTHR24123">
    <property type="entry name" value="ANKYRIN REPEAT-CONTAINING"/>
    <property type="match status" value="1"/>
</dbReference>
<protein>
    <recommendedName>
        <fullName evidence="8">Ankyrin</fullName>
    </recommendedName>
</protein>
<keyword evidence="2 3" id="KW-0040">ANK repeat</keyword>
<name>A0AAE0DQJ9_9LECA</name>
<feature type="repeat" description="ANK" evidence="3">
    <location>
        <begin position="570"/>
        <end position="602"/>
    </location>
</feature>
<dbReference type="SMART" id="SM00248">
    <property type="entry name" value="ANK"/>
    <property type="match status" value="13"/>
</dbReference>
<evidence type="ECO:0008006" key="8">
    <source>
        <dbReference type="Google" id="ProtNLM"/>
    </source>
</evidence>
<dbReference type="PANTHER" id="PTHR24123:SF33">
    <property type="entry name" value="PROTEIN HOS4"/>
    <property type="match status" value="1"/>
</dbReference>
<feature type="repeat" description="ANK" evidence="3">
    <location>
        <begin position="670"/>
        <end position="702"/>
    </location>
</feature>
<dbReference type="Pfam" id="PF17107">
    <property type="entry name" value="SesA"/>
    <property type="match status" value="1"/>
</dbReference>
<dbReference type="Pfam" id="PF13637">
    <property type="entry name" value="Ank_4"/>
    <property type="match status" value="1"/>
</dbReference>
<dbReference type="InterPro" id="IPR031352">
    <property type="entry name" value="SesA"/>
</dbReference>
<dbReference type="Pfam" id="PF12796">
    <property type="entry name" value="Ank_2"/>
    <property type="match status" value="3"/>
</dbReference>
<proteinExistence type="predicted"/>
<evidence type="ECO:0000256" key="3">
    <source>
        <dbReference type="PROSITE-ProRule" id="PRU00023"/>
    </source>
</evidence>
<dbReference type="PROSITE" id="PS50297">
    <property type="entry name" value="ANK_REP_REGION"/>
    <property type="match status" value="3"/>
</dbReference>
<dbReference type="Gene3D" id="3.40.50.300">
    <property type="entry name" value="P-loop containing nucleotide triphosphate hydrolases"/>
    <property type="match status" value="1"/>
</dbReference>
<gene>
    <name evidence="6" type="ORF">OEA41_007573</name>
</gene>
<dbReference type="PROSITE" id="PS50088">
    <property type="entry name" value="ANK_REPEAT"/>
    <property type="match status" value="5"/>
</dbReference>
<organism evidence="6 7">
    <name type="scientific">Lepraria neglecta</name>
    <dbReference type="NCBI Taxonomy" id="209136"/>
    <lineage>
        <taxon>Eukaryota</taxon>
        <taxon>Fungi</taxon>
        <taxon>Dikarya</taxon>
        <taxon>Ascomycota</taxon>
        <taxon>Pezizomycotina</taxon>
        <taxon>Lecanoromycetes</taxon>
        <taxon>OSLEUM clade</taxon>
        <taxon>Lecanoromycetidae</taxon>
        <taxon>Lecanorales</taxon>
        <taxon>Lecanorineae</taxon>
        <taxon>Stereocaulaceae</taxon>
        <taxon>Lepraria</taxon>
    </lineage>
</organism>
<reference evidence="6" key="1">
    <citation type="submission" date="2022-11" db="EMBL/GenBank/DDBJ databases">
        <title>Chromosomal genome sequence assembly and mating type (MAT) locus characterization of the leprose asexual lichenized fungus Lepraria neglecta (Nyl.) Erichsen.</title>
        <authorList>
            <person name="Allen J.L."/>
            <person name="Pfeffer B."/>
        </authorList>
    </citation>
    <scope>NUCLEOTIDE SEQUENCE</scope>
    <source>
        <strain evidence="6">Allen 5258</strain>
    </source>
</reference>
<evidence type="ECO:0000259" key="4">
    <source>
        <dbReference type="Pfam" id="PF00931"/>
    </source>
</evidence>
<dbReference type="Gene3D" id="1.25.40.20">
    <property type="entry name" value="Ankyrin repeat-containing domain"/>
    <property type="match status" value="2"/>
</dbReference>
<dbReference type="SUPFAM" id="SSF48403">
    <property type="entry name" value="Ankyrin repeat"/>
    <property type="match status" value="2"/>
</dbReference>
<dbReference type="InterPro" id="IPR051165">
    <property type="entry name" value="Multifunctional_ANK_Repeat"/>
</dbReference>
<evidence type="ECO:0000313" key="7">
    <source>
        <dbReference type="Proteomes" id="UP001276659"/>
    </source>
</evidence>
<accession>A0AAE0DQJ9</accession>
<comment type="caution">
    <text evidence="6">The sequence shown here is derived from an EMBL/GenBank/DDBJ whole genome shotgun (WGS) entry which is preliminary data.</text>
</comment>
<feature type="repeat" description="ANK" evidence="3">
    <location>
        <begin position="637"/>
        <end position="669"/>
    </location>
</feature>
<dbReference type="SUPFAM" id="SSF52540">
    <property type="entry name" value="P-loop containing nucleoside triphosphate hydrolases"/>
    <property type="match status" value="1"/>
</dbReference>